<feature type="repeat" description="ANK" evidence="1">
    <location>
        <begin position="649"/>
        <end position="681"/>
    </location>
</feature>
<feature type="repeat" description="ANK" evidence="1">
    <location>
        <begin position="494"/>
        <end position="526"/>
    </location>
</feature>
<dbReference type="SUPFAM" id="SSF56112">
    <property type="entry name" value="Protein kinase-like (PK-like)"/>
    <property type="match status" value="1"/>
</dbReference>
<dbReference type="PROSITE" id="PS50011">
    <property type="entry name" value="PROTEIN_KINASE_DOM"/>
    <property type="match status" value="1"/>
</dbReference>
<dbReference type="OrthoDB" id="7464126at2759"/>
<gene>
    <name evidence="3" type="ORF">GSB_151413</name>
</gene>
<dbReference type="GO" id="GO:0004672">
    <property type="term" value="F:protein kinase activity"/>
    <property type="evidence" value="ECO:0007669"/>
    <property type="project" value="InterPro"/>
</dbReference>
<organism evidence="3 4">
    <name type="scientific">Giardia intestinalis</name>
    <name type="common">Giardia lamblia</name>
    <dbReference type="NCBI Taxonomy" id="5741"/>
    <lineage>
        <taxon>Eukaryota</taxon>
        <taxon>Metamonada</taxon>
        <taxon>Diplomonadida</taxon>
        <taxon>Hexamitidae</taxon>
        <taxon>Giardiinae</taxon>
        <taxon>Giardia</taxon>
    </lineage>
</organism>
<evidence type="ECO:0000259" key="2">
    <source>
        <dbReference type="PROSITE" id="PS50011"/>
    </source>
</evidence>
<dbReference type="InterPro" id="IPR036770">
    <property type="entry name" value="Ankyrin_rpt-contain_sf"/>
</dbReference>
<dbReference type="SMART" id="SM00248">
    <property type="entry name" value="ANK"/>
    <property type="match status" value="13"/>
</dbReference>
<dbReference type="GO" id="GO:0005524">
    <property type="term" value="F:ATP binding"/>
    <property type="evidence" value="ECO:0007669"/>
    <property type="project" value="InterPro"/>
</dbReference>
<evidence type="ECO:0000313" key="4">
    <source>
        <dbReference type="Proteomes" id="UP000018040"/>
    </source>
</evidence>
<feature type="domain" description="Protein kinase" evidence="2">
    <location>
        <begin position="17"/>
        <end position="309"/>
    </location>
</feature>
<reference evidence="4" key="1">
    <citation type="submission" date="2012-02" db="EMBL/GenBank/DDBJ databases">
        <title>Genome sequencing of Giardia lamblia Genotypes A2 and B isolates (DH and GS) and comparative analysis with the genomes of Genotypes A1 and E (WB and Pig).</title>
        <authorList>
            <person name="Adam R."/>
            <person name="Dahlstrom E."/>
            <person name="Martens C."/>
            <person name="Bruno D."/>
            <person name="Barbian K."/>
            <person name="Porcella S.F."/>
            <person name="Nash T."/>
        </authorList>
    </citation>
    <scope>NUCLEOTIDE SEQUENCE</scope>
    <source>
        <strain evidence="4">GS</strain>
    </source>
</reference>
<dbReference type="VEuPathDB" id="GiardiaDB:GL50803_003449"/>
<feature type="repeat" description="ANK" evidence="1">
    <location>
        <begin position="773"/>
        <end position="805"/>
    </location>
</feature>
<dbReference type="PROSITE" id="PS50088">
    <property type="entry name" value="ANK_REPEAT"/>
    <property type="match status" value="3"/>
</dbReference>
<evidence type="ECO:0000256" key="1">
    <source>
        <dbReference type="PROSITE-ProRule" id="PRU00023"/>
    </source>
</evidence>
<evidence type="ECO:0000313" key="3">
    <source>
        <dbReference type="EMBL" id="ESU43638.1"/>
    </source>
</evidence>
<protein>
    <submittedName>
        <fullName evidence="3">Ankyrin repeat protein</fullName>
    </submittedName>
</protein>
<dbReference type="Pfam" id="PF00023">
    <property type="entry name" value="Ank"/>
    <property type="match status" value="2"/>
</dbReference>
<dbReference type="Pfam" id="PF00069">
    <property type="entry name" value="Pkinase"/>
    <property type="match status" value="1"/>
</dbReference>
<dbReference type="CDD" id="cd00180">
    <property type="entry name" value="PKc"/>
    <property type="match status" value="1"/>
</dbReference>
<dbReference type="InterPro" id="IPR002110">
    <property type="entry name" value="Ankyrin_rpt"/>
</dbReference>
<proteinExistence type="predicted"/>
<dbReference type="PANTHER" id="PTHR24120">
    <property type="entry name" value="GH07239P"/>
    <property type="match status" value="1"/>
</dbReference>
<dbReference type="InterPro" id="IPR000719">
    <property type="entry name" value="Prot_kinase_dom"/>
</dbReference>
<keyword evidence="1" id="KW-0040">ANK repeat</keyword>
<accession>V6TXH0</accession>
<dbReference type="Proteomes" id="UP000018040">
    <property type="component" value="Unassembled WGS sequence"/>
</dbReference>
<dbReference type="PANTHER" id="PTHR24120:SF4">
    <property type="entry name" value="GH07239P"/>
    <property type="match status" value="1"/>
</dbReference>
<dbReference type="Gene3D" id="1.25.40.20">
    <property type="entry name" value="Ankyrin repeat-containing domain"/>
    <property type="match status" value="4"/>
</dbReference>
<name>V6TXH0_GIAIN</name>
<dbReference type="Gene3D" id="1.10.510.10">
    <property type="entry name" value="Transferase(Phosphotransferase) domain 1"/>
    <property type="match status" value="1"/>
</dbReference>
<dbReference type="VEuPathDB" id="GiardiaDB:DHA2_153546"/>
<dbReference type="SUPFAM" id="SSF48403">
    <property type="entry name" value="Ankyrin repeat"/>
    <property type="match status" value="1"/>
</dbReference>
<dbReference type="EMBL" id="AHHH01000042">
    <property type="protein sequence ID" value="ESU43638.1"/>
    <property type="molecule type" value="Genomic_DNA"/>
</dbReference>
<dbReference type="VEuPathDB" id="GiardiaDB:GL50581_2646"/>
<dbReference type="VEuPathDB" id="GiardiaDB:QR46_1664"/>
<dbReference type="Pfam" id="PF12796">
    <property type="entry name" value="Ank_2"/>
    <property type="match status" value="3"/>
</dbReference>
<dbReference type="InterPro" id="IPR011009">
    <property type="entry name" value="Kinase-like_dom_sf"/>
</dbReference>
<dbReference type="AlphaFoldDB" id="V6TXH0"/>
<sequence length="866" mass="94620">MQHLRGAPMSLLPDELYTDVLQIGANGFERVFFAQKKGVDTPLAVKHIPIENFPSESALHLLYIYQVALHLDHPNLVRHLSARHDLAGRCLIIDMELCEGGSLASLLYDVRGLNRILSESFIWSMVGQVASALAYLHLPFKPMAMEADTQSYGYSSRSIVYAHLSPRSILLTDRSVYARAKLAGLTRMVILDDNQTTTALDTLHAMISSEDTDVYIAPEVRSDGSDHVLTTKVDIWALGCLIYEMCLRKKPSFDVIKQERPAFSSIDLVDYGYSPTLNKLMYACLEIDPTQRITASEIVLIPEVSQAIFNYEEAIKLHLSNISTSLTSTATDTDIFKSFIKDPDSKILDDAIVSGKDHLVTDICQHILKCTTKEKTSIKCSPRDGIVTSKDTLLMRAAEQGNVADVQTHSHDIGKIYDGPIQLTYKNGSTSLKHGMTALMIAAHYNYVKCTELLLRELGIHGAGGVTALMFAAKSGSTDCVKLLLAEATYQDEQGRTALFCAASTDSTEVVELLVQKEARMSNTEGATALMIAAQNGHIKSTRILSLWEAEMQASKGQTALMLAALNGHAECVMILEKLEAGIRSKLGRFALYNAASNNHVRCVEILMEKEACLQDNNGVSSLIIASQKGHRQCVELLLPKEARLCNIMGGTALMAAASRDNIDCVELLISKEARMQTKTGITALYTAAFHDSPASVMLLLDYEAKMVDESGTTALMAAAKKGSIDCISILTPIEKMLRDNKENTALMLAAANNKPDSVRALILAEGGAKKSDGTTALMIAAERGYLQCVLLLIPVEAGLQREDGVTALMLAATNGHSECVRHLKVFEKSLRALNGSDVSEYVEKNRSPRVSRRSFSACMSLLSKK</sequence>
<reference evidence="3 4" key="2">
    <citation type="journal article" date="2013" name="Genome Biol. Evol.">
        <title>Genome sequencing of Giardia lamblia genotypes A2 and B isolates (DH and GS) and comparative analysis with the genomes of genotypes A1 and E (WB and Pig).</title>
        <authorList>
            <person name="Adam R.D."/>
            <person name="Dahlstrom E.W."/>
            <person name="Martens C.A."/>
            <person name="Bruno D.P."/>
            <person name="Barbian K.D."/>
            <person name="Ricklefs S.M."/>
            <person name="Hernandez M.M."/>
            <person name="Narla N.P."/>
            <person name="Patel R.B."/>
            <person name="Porcella S.F."/>
            <person name="Nash T.E."/>
        </authorList>
    </citation>
    <scope>NUCLEOTIDE SEQUENCE [LARGE SCALE GENOMIC DNA]</scope>
    <source>
        <strain evidence="3 4">GS</strain>
    </source>
</reference>
<comment type="caution">
    <text evidence="3">The sequence shown here is derived from an EMBL/GenBank/DDBJ whole genome shotgun (WGS) entry which is preliminary data.</text>
</comment>